<evidence type="ECO:0000313" key="2">
    <source>
        <dbReference type="Proteomes" id="UP000769157"/>
    </source>
</evidence>
<dbReference type="RefSeq" id="XP_046058621.1">
    <property type="nucleotide sequence ID" value="XM_046207634.1"/>
</dbReference>
<gene>
    <name evidence="1" type="ORF">OGAPHI_006355</name>
</gene>
<dbReference type="EMBL" id="JAEUBE010000439">
    <property type="protein sequence ID" value="KAH3661508.1"/>
    <property type="molecule type" value="Genomic_DNA"/>
</dbReference>
<name>A0A9P8NWD3_9ASCO</name>
<accession>A0A9P8NWD3</accession>
<reference evidence="1" key="1">
    <citation type="journal article" date="2021" name="Open Biol.">
        <title>Shared evolutionary footprints suggest mitochondrial oxidative damage underlies multiple complex I losses in fungi.</title>
        <authorList>
            <person name="Schikora-Tamarit M.A."/>
            <person name="Marcet-Houben M."/>
            <person name="Nosek J."/>
            <person name="Gabaldon T."/>
        </authorList>
    </citation>
    <scope>NUCLEOTIDE SEQUENCE</scope>
    <source>
        <strain evidence="1">CBS6075</strain>
    </source>
</reference>
<comment type="caution">
    <text evidence="1">The sequence shown here is derived from an EMBL/GenBank/DDBJ whole genome shotgun (WGS) entry which is preliminary data.</text>
</comment>
<dbReference type="AntiFam" id="ANF00115">
    <property type="entry name" value="Shadow ORF (opposite Oplah)"/>
</dbReference>
<protein>
    <submittedName>
        <fullName evidence="1">Uncharacterized protein</fullName>
    </submittedName>
</protein>
<evidence type="ECO:0000313" key="1">
    <source>
        <dbReference type="EMBL" id="KAH3661508.1"/>
    </source>
</evidence>
<keyword evidence="2" id="KW-1185">Reference proteome</keyword>
<proteinExistence type="predicted"/>
<dbReference type="AlphaFoldDB" id="A0A9P8NWD3"/>
<sequence>MGDRGRCVHWSVRFWTGSREVKVSLALLTVNGDLTLDRSSIIEIVNGFQRFSLMLFISLSEELTNGLFSVETDCTHVKLHKLFAVLLEQSFHQQDSVLVGTDLCTQIAQVVVNFSGCRAARELPCFVEQVHDSLLVKLASTHQLEALDRNTFLPQFLGVWRHGRDSSSSDIGMVASGSHVEDDFSVVENRRDDSDIGQVRSTSLGMVGNKNIATLELALPEMVLILNGILHGTQMNRNMWSISNQFTIWPKNSTREVQTFLDR</sequence>
<dbReference type="Proteomes" id="UP000769157">
    <property type="component" value="Unassembled WGS sequence"/>
</dbReference>
<reference evidence="1" key="2">
    <citation type="submission" date="2021-01" db="EMBL/GenBank/DDBJ databases">
        <authorList>
            <person name="Schikora-Tamarit M.A."/>
        </authorList>
    </citation>
    <scope>NUCLEOTIDE SEQUENCE</scope>
    <source>
        <strain evidence="1">CBS6075</strain>
    </source>
</reference>
<organism evidence="1 2">
    <name type="scientific">Ogataea philodendri</name>
    <dbReference type="NCBI Taxonomy" id="1378263"/>
    <lineage>
        <taxon>Eukaryota</taxon>
        <taxon>Fungi</taxon>
        <taxon>Dikarya</taxon>
        <taxon>Ascomycota</taxon>
        <taxon>Saccharomycotina</taxon>
        <taxon>Pichiomycetes</taxon>
        <taxon>Pichiales</taxon>
        <taxon>Pichiaceae</taxon>
        <taxon>Ogataea</taxon>
    </lineage>
</organism>
<dbReference type="GeneID" id="70238319"/>